<dbReference type="AlphaFoldDB" id="A0A7S3CMY0"/>
<evidence type="ECO:0000313" key="7">
    <source>
        <dbReference type="EMBL" id="CAE0232690.1"/>
    </source>
</evidence>
<dbReference type="GO" id="GO:0016020">
    <property type="term" value="C:membrane"/>
    <property type="evidence" value="ECO:0007669"/>
    <property type="project" value="UniProtKB-SubCell"/>
</dbReference>
<proteinExistence type="inferred from homology"/>
<evidence type="ECO:0000256" key="6">
    <source>
        <dbReference type="RuleBase" id="RU000488"/>
    </source>
</evidence>
<comment type="subcellular location">
    <subcellularLocation>
        <location evidence="1">Membrane</location>
        <topology evidence="1">Multi-pass membrane protein</topology>
    </subcellularLocation>
</comment>
<comment type="similarity">
    <text evidence="6">Belongs to the mitochondrial carrier (TC 2.A.29) family.</text>
</comment>
<keyword evidence="2 5" id="KW-0812">Transmembrane</keyword>
<name>A0A7S3CMY0_9SPIT</name>
<keyword evidence="4 5" id="KW-0472">Membrane</keyword>
<accession>A0A7S3CMY0</accession>
<reference evidence="7" key="1">
    <citation type="submission" date="2021-01" db="EMBL/GenBank/DDBJ databases">
        <authorList>
            <person name="Corre E."/>
            <person name="Pelletier E."/>
            <person name="Niang G."/>
            <person name="Scheremetjew M."/>
            <person name="Finn R."/>
            <person name="Kale V."/>
            <person name="Holt S."/>
            <person name="Cochrane G."/>
            <person name="Meng A."/>
            <person name="Brown T."/>
            <person name="Cohen L."/>
        </authorList>
    </citation>
    <scope>NUCLEOTIDE SEQUENCE</scope>
    <source>
        <strain evidence="7">Ras09</strain>
    </source>
</reference>
<dbReference type="InterPro" id="IPR023395">
    <property type="entry name" value="MCP_dom_sf"/>
</dbReference>
<dbReference type="Gene3D" id="1.50.40.10">
    <property type="entry name" value="Mitochondrial carrier domain"/>
    <property type="match status" value="1"/>
</dbReference>
<keyword evidence="6" id="KW-0813">Transport</keyword>
<keyword evidence="3" id="KW-0677">Repeat</keyword>
<organism evidence="7">
    <name type="scientific">Strombidium rassoulzadegani</name>
    <dbReference type="NCBI Taxonomy" id="1082188"/>
    <lineage>
        <taxon>Eukaryota</taxon>
        <taxon>Sar</taxon>
        <taxon>Alveolata</taxon>
        <taxon>Ciliophora</taxon>
        <taxon>Intramacronucleata</taxon>
        <taxon>Spirotrichea</taxon>
        <taxon>Oligotrichia</taxon>
        <taxon>Strombidiidae</taxon>
        <taxon>Strombidium</taxon>
    </lineage>
</organism>
<dbReference type="PROSITE" id="PS50920">
    <property type="entry name" value="SOLCAR"/>
    <property type="match status" value="1"/>
</dbReference>
<protein>
    <submittedName>
        <fullName evidence="7">Uncharacterized protein</fullName>
    </submittedName>
</protein>
<feature type="repeat" description="Solcar" evidence="5">
    <location>
        <begin position="38"/>
        <end position="128"/>
    </location>
</feature>
<dbReference type="EMBL" id="HBIA01008718">
    <property type="protein sequence ID" value="CAE0232690.1"/>
    <property type="molecule type" value="Transcribed_RNA"/>
</dbReference>
<evidence type="ECO:0000256" key="4">
    <source>
        <dbReference type="ARBA" id="ARBA00023136"/>
    </source>
</evidence>
<dbReference type="Pfam" id="PF00153">
    <property type="entry name" value="Mito_carr"/>
    <property type="match status" value="1"/>
</dbReference>
<dbReference type="PANTHER" id="PTHR24089">
    <property type="entry name" value="SOLUTE CARRIER FAMILY 25"/>
    <property type="match status" value="1"/>
</dbReference>
<evidence type="ECO:0000256" key="5">
    <source>
        <dbReference type="PROSITE-ProRule" id="PRU00282"/>
    </source>
</evidence>
<evidence type="ECO:0000256" key="3">
    <source>
        <dbReference type="ARBA" id="ARBA00022737"/>
    </source>
</evidence>
<sequence length="148" mass="16798">MLSQVPYTALQLSLFESLSSLLDKGYHFDRDDDVPFIIKFMSRFGAVTLSLLLSQSLLYPLDTIKRCLQLNGSKAHKNLYDGSILGTGRTIVQELGVKGLYQGFGANLLRCTPMAIIHFLVFYQFRTISAMRQNQENPIFNALNRKMK</sequence>
<dbReference type="InterPro" id="IPR018108">
    <property type="entry name" value="MCP_transmembrane"/>
</dbReference>
<dbReference type="SUPFAM" id="SSF103506">
    <property type="entry name" value="Mitochondrial carrier"/>
    <property type="match status" value="1"/>
</dbReference>
<evidence type="ECO:0000256" key="1">
    <source>
        <dbReference type="ARBA" id="ARBA00004141"/>
    </source>
</evidence>
<gene>
    <name evidence="7" type="ORF">SRAS04492_LOCUS4488</name>
</gene>
<evidence type="ECO:0000256" key="2">
    <source>
        <dbReference type="ARBA" id="ARBA00022692"/>
    </source>
</evidence>